<name>A0A672R763_SINGR</name>
<dbReference type="Ensembl" id="ENSSGRT00000090355.1">
    <property type="protein sequence ID" value="ENSSGRP00000084851.1"/>
    <property type="gene ID" value="ENSSGRG00000042438.1"/>
</dbReference>
<dbReference type="GO" id="GO:0005524">
    <property type="term" value="F:ATP binding"/>
    <property type="evidence" value="ECO:0007669"/>
    <property type="project" value="UniProtKB-UniRule"/>
</dbReference>
<keyword evidence="5" id="KW-0808">Transferase</keyword>
<dbReference type="PANTHER" id="PTHR11584:SF332">
    <property type="entry name" value="MITOGEN-ACTIVATED PROTEIN KINASE KINASE KINASE 5"/>
    <property type="match status" value="1"/>
</dbReference>
<dbReference type="Pfam" id="PF19039">
    <property type="entry name" value="ASK_PH"/>
    <property type="match status" value="1"/>
</dbReference>
<dbReference type="InterPro" id="IPR008271">
    <property type="entry name" value="Ser/Thr_kinase_AS"/>
</dbReference>
<evidence type="ECO:0000256" key="12">
    <source>
        <dbReference type="ARBA" id="ARBA00047559"/>
    </source>
</evidence>
<dbReference type="FunFam" id="3.30.200.20:FF:000067">
    <property type="entry name" value="Mitogen-activated protein kinase kinase kinase 5"/>
    <property type="match status" value="1"/>
</dbReference>
<dbReference type="FunFam" id="1.10.510.10:FF:000054">
    <property type="entry name" value="Mitogen-activated protein kinase kinase kinase 5"/>
    <property type="match status" value="1"/>
</dbReference>
<evidence type="ECO:0000256" key="4">
    <source>
        <dbReference type="ARBA" id="ARBA00022527"/>
    </source>
</evidence>
<dbReference type="InterPro" id="IPR043969">
    <property type="entry name" value="MAP3K_PH"/>
</dbReference>
<keyword evidence="4" id="KW-0723">Serine/threonine-protein kinase</keyword>
<feature type="binding site" evidence="14">
    <location>
        <position position="503"/>
    </location>
    <ligand>
        <name>ATP</name>
        <dbReference type="ChEBI" id="CHEBI:30616"/>
    </ligand>
</feature>
<feature type="domain" description="Protein kinase" evidence="15">
    <location>
        <begin position="474"/>
        <end position="732"/>
    </location>
</feature>
<keyword evidence="6" id="KW-0479">Metal-binding</keyword>
<dbReference type="GO" id="GO:0004709">
    <property type="term" value="F:MAP kinase kinase kinase activity"/>
    <property type="evidence" value="ECO:0007669"/>
    <property type="project" value="UniProtKB-EC"/>
</dbReference>
<evidence type="ECO:0000256" key="8">
    <source>
        <dbReference type="ARBA" id="ARBA00022777"/>
    </source>
</evidence>
<proteinExistence type="inferred from homology"/>
<dbReference type="AlphaFoldDB" id="A0A672R763"/>
<comment type="cofactor">
    <cofactor evidence="1">
        <name>Mg(2+)</name>
        <dbReference type="ChEBI" id="CHEBI:18420"/>
    </cofactor>
</comment>
<dbReference type="PROSITE" id="PS50011">
    <property type="entry name" value="PROTEIN_KINASE_DOM"/>
    <property type="match status" value="1"/>
</dbReference>
<dbReference type="Pfam" id="PF00069">
    <property type="entry name" value="Pkinase"/>
    <property type="match status" value="1"/>
</dbReference>
<evidence type="ECO:0000256" key="13">
    <source>
        <dbReference type="ARBA" id="ARBA00048329"/>
    </source>
</evidence>
<sequence length="1060" mass="119658">SYGSKHRGHRSHEFVHSEHSLSLFTDIAVVEMTDAFRQPSLFYHLGVRESFSMVNNIILYCDLNSDSLHSLQVRKSFVSVSPESRIKVVGLQKGGNFPVNFGNIPGFFGKLSEMFHPFDYESIVKLVETLENLPTFDPVAHPHINFHYAFALNRRNLPGDRQKALDIMLPLVNSDEQVASDIYCLVGRIYKDMFLDSHFTDTDSRDQGMHWFRKGFESEPTLHSGINYAVLLLAAGHQFDSSFELRKVGVKLSSLLGKKGSLDRLQSYWDVGFFLGASILACDNTRVIQASEKLFKLKAPIWYLGSLVETILIYKHFTKPTTDPQAPKQELVDFWMDFMVEATKKDATSVRFPVLILEPTKVYQPSYLSINNDVEENTLSIWHVTPDDKSKGIHEWNFSAASVRGVSISKFNERSCFLYVVNNSEDFQIYFCTEMHCKRFCDLVNTLTEEAWKGSEETECESEALEYDYEYDEHGERAVLGKGTFGVVYAGRDLSNQVRLAIKEIPERDSRYSQPLHEEIALHKHLKHKNIVQYLGSISENGFIKIFMEQVPGGSLSALLRSKWGPLKNNEPTIGFYTKQILEGLKYLHDNQIVHRDIKGDNVLINTYSGVLKISDFGTSKRLAGINPCTETFTGTLQYMAPEIIDKGPRGYGKPADIWSLGCTIIEMATGKPPFYELGEPQAAMFKVGMFKIHPEIPDSMSTEAKAFILRCFEPDPDSRAIANDLLTHEFLTVTSRKKRSKNSSFTGVISLPVPVVVEDTSSSSDYGSVSPDNELCTNPFSFKPIVKVSSSTHCCSIPVENFEDHSAPPSPEEKDSGFFMLRKDSERRATLHRILTEDREKIVALCPFSVSIQGSEETKLKHQHVSTLVTSLGDFVRMADRKIIASTLSQLKLELDFDSTAISQLQVALFSFQDAVNKVLHNHNIKPHWMFALDNIIRKAVQTAIIILVPGKQQQFLFKTVHSLGCCSFMAGNLKAPGAAHFGYAPAHFMSTSSSLEREGDQGLLEWLKHHGADADSIERIISEDYSLDDILHYVTRDDLKTLRLRCVTISDILIFVFF</sequence>
<evidence type="ECO:0000256" key="10">
    <source>
        <dbReference type="ARBA" id="ARBA00022842"/>
    </source>
</evidence>
<evidence type="ECO:0000256" key="14">
    <source>
        <dbReference type="PROSITE-ProRule" id="PRU10141"/>
    </source>
</evidence>
<dbReference type="CDD" id="cd06624">
    <property type="entry name" value="STKc_ASK"/>
    <property type="match status" value="1"/>
</dbReference>
<dbReference type="InterPro" id="IPR025136">
    <property type="entry name" value="MAP3K_TRAF-bd"/>
</dbReference>
<dbReference type="Gene3D" id="1.10.510.10">
    <property type="entry name" value="Transferase(Phosphotransferase) domain 1"/>
    <property type="match status" value="1"/>
</dbReference>
<dbReference type="EC" id="2.7.11.25" evidence="3"/>
<comment type="similarity">
    <text evidence="2">Belongs to the protein kinase superfamily. STE Ser/Thr protein kinase family. MAP kinase kinase kinase subfamily.</text>
</comment>
<keyword evidence="10" id="KW-0460">Magnesium</keyword>
<reference evidence="16" key="1">
    <citation type="submission" date="2025-08" db="UniProtKB">
        <authorList>
            <consortium name="Ensembl"/>
        </authorList>
    </citation>
    <scope>IDENTIFICATION</scope>
</reference>
<dbReference type="Gene3D" id="3.30.200.20">
    <property type="entry name" value="Phosphorylase Kinase, domain 1"/>
    <property type="match status" value="1"/>
</dbReference>
<gene>
    <name evidence="16" type="primary">LOC107554152</name>
</gene>
<dbReference type="Pfam" id="PF20302">
    <property type="entry name" value="HisK-N-like"/>
    <property type="match status" value="1"/>
</dbReference>
<dbReference type="SMART" id="SM00220">
    <property type="entry name" value="S_TKc"/>
    <property type="match status" value="1"/>
</dbReference>
<dbReference type="GO" id="GO:0033554">
    <property type="term" value="P:cellular response to stress"/>
    <property type="evidence" value="ECO:0007669"/>
    <property type="project" value="TreeGrafter"/>
</dbReference>
<dbReference type="Proteomes" id="UP000472262">
    <property type="component" value="Unassembled WGS sequence"/>
</dbReference>
<evidence type="ECO:0000256" key="2">
    <source>
        <dbReference type="ARBA" id="ARBA00006529"/>
    </source>
</evidence>
<evidence type="ECO:0000256" key="3">
    <source>
        <dbReference type="ARBA" id="ARBA00012406"/>
    </source>
</evidence>
<reference evidence="16" key="2">
    <citation type="submission" date="2025-09" db="UniProtKB">
        <authorList>
            <consortium name="Ensembl"/>
        </authorList>
    </citation>
    <scope>IDENTIFICATION</scope>
</reference>
<dbReference type="InterPro" id="IPR046873">
    <property type="entry name" value="HisK-N-like"/>
</dbReference>
<evidence type="ECO:0000313" key="17">
    <source>
        <dbReference type="Proteomes" id="UP000472262"/>
    </source>
</evidence>
<evidence type="ECO:0000259" key="15">
    <source>
        <dbReference type="PROSITE" id="PS50011"/>
    </source>
</evidence>
<dbReference type="InterPro" id="IPR011009">
    <property type="entry name" value="Kinase-like_dom_sf"/>
</dbReference>
<comment type="catalytic activity">
    <reaction evidence="12">
        <text>L-threonyl-[protein] + ATP = O-phospho-L-threonyl-[protein] + ADP + H(+)</text>
        <dbReference type="Rhea" id="RHEA:46608"/>
        <dbReference type="Rhea" id="RHEA-COMP:11060"/>
        <dbReference type="Rhea" id="RHEA-COMP:11605"/>
        <dbReference type="ChEBI" id="CHEBI:15378"/>
        <dbReference type="ChEBI" id="CHEBI:30013"/>
        <dbReference type="ChEBI" id="CHEBI:30616"/>
        <dbReference type="ChEBI" id="CHEBI:61977"/>
        <dbReference type="ChEBI" id="CHEBI:456216"/>
        <dbReference type="EC" id="2.7.11.25"/>
    </reaction>
</comment>
<keyword evidence="9 14" id="KW-0067">ATP-binding</keyword>
<dbReference type="InterPro" id="IPR000719">
    <property type="entry name" value="Prot_kinase_dom"/>
</dbReference>
<dbReference type="PROSITE" id="PS00108">
    <property type="entry name" value="PROTEIN_KINASE_ST"/>
    <property type="match status" value="1"/>
</dbReference>
<keyword evidence="11" id="KW-0175">Coiled coil</keyword>
<evidence type="ECO:0000256" key="9">
    <source>
        <dbReference type="ARBA" id="ARBA00022840"/>
    </source>
</evidence>
<dbReference type="PANTHER" id="PTHR11584">
    <property type="entry name" value="SERINE/THREONINE PROTEIN KINASE"/>
    <property type="match status" value="1"/>
</dbReference>
<evidence type="ECO:0000313" key="16">
    <source>
        <dbReference type="Ensembl" id="ENSSGRP00000084851.1"/>
    </source>
</evidence>
<comment type="catalytic activity">
    <reaction evidence="13">
        <text>L-seryl-[protein] + ATP = O-phospho-L-seryl-[protein] + ADP + H(+)</text>
        <dbReference type="Rhea" id="RHEA:17989"/>
        <dbReference type="Rhea" id="RHEA-COMP:9863"/>
        <dbReference type="Rhea" id="RHEA-COMP:11604"/>
        <dbReference type="ChEBI" id="CHEBI:15378"/>
        <dbReference type="ChEBI" id="CHEBI:29999"/>
        <dbReference type="ChEBI" id="CHEBI:30616"/>
        <dbReference type="ChEBI" id="CHEBI:83421"/>
        <dbReference type="ChEBI" id="CHEBI:456216"/>
        <dbReference type="EC" id="2.7.11.25"/>
    </reaction>
</comment>
<evidence type="ECO:0000256" key="7">
    <source>
        <dbReference type="ARBA" id="ARBA00022741"/>
    </source>
</evidence>
<dbReference type="PROSITE" id="PS00107">
    <property type="entry name" value="PROTEIN_KINASE_ATP"/>
    <property type="match status" value="1"/>
</dbReference>
<keyword evidence="8" id="KW-0418">Kinase</keyword>
<evidence type="ECO:0000256" key="1">
    <source>
        <dbReference type="ARBA" id="ARBA00001946"/>
    </source>
</evidence>
<dbReference type="GO" id="GO:0046872">
    <property type="term" value="F:metal ion binding"/>
    <property type="evidence" value="ECO:0007669"/>
    <property type="project" value="UniProtKB-KW"/>
</dbReference>
<keyword evidence="7 14" id="KW-0547">Nucleotide-binding</keyword>
<keyword evidence="17" id="KW-1185">Reference proteome</keyword>
<protein>
    <recommendedName>
        <fullName evidence="3">mitogen-activated protein kinase kinase kinase</fullName>
        <ecNumber evidence="3">2.7.11.25</ecNumber>
    </recommendedName>
</protein>
<organism evidence="16 17">
    <name type="scientific">Sinocyclocheilus grahami</name>
    <name type="common">Dianchi golden-line fish</name>
    <name type="synonym">Barbus grahami</name>
    <dbReference type="NCBI Taxonomy" id="75366"/>
    <lineage>
        <taxon>Eukaryota</taxon>
        <taxon>Metazoa</taxon>
        <taxon>Chordata</taxon>
        <taxon>Craniata</taxon>
        <taxon>Vertebrata</taxon>
        <taxon>Euteleostomi</taxon>
        <taxon>Actinopterygii</taxon>
        <taxon>Neopterygii</taxon>
        <taxon>Teleostei</taxon>
        <taxon>Ostariophysi</taxon>
        <taxon>Cypriniformes</taxon>
        <taxon>Cyprinidae</taxon>
        <taxon>Cyprininae</taxon>
        <taxon>Sinocyclocheilus</taxon>
    </lineage>
</organism>
<accession>A0A672R763</accession>
<evidence type="ECO:0000256" key="6">
    <source>
        <dbReference type="ARBA" id="ARBA00022723"/>
    </source>
</evidence>
<evidence type="ECO:0000256" key="5">
    <source>
        <dbReference type="ARBA" id="ARBA00022679"/>
    </source>
</evidence>
<dbReference type="SUPFAM" id="SSF56112">
    <property type="entry name" value="Protein kinase-like (PK-like)"/>
    <property type="match status" value="1"/>
</dbReference>
<dbReference type="Pfam" id="PF13281">
    <property type="entry name" value="MAP3K_TRAF_bd"/>
    <property type="match status" value="2"/>
</dbReference>
<evidence type="ECO:0000256" key="11">
    <source>
        <dbReference type="ARBA" id="ARBA00023054"/>
    </source>
</evidence>
<dbReference type="InterPro" id="IPR017441">
    <property type="entry name" value="Protein_kinase_ATP_BS"/>
</dbReference>